<dbReference type="SUPFAM" id="SSF53955">
    <property type="entry name" value="Lysozyme-like"/>
    <property type="match status" value="1"/>
</dbReference>
<dbReference type="InterPro" id="IPR007253">
    <property type="entry name" value="Cell_wall-bd_2"/>
</dbReference>
<accession>F0T0A9</accession>
<sequence>MDFRRLRLNALIIVLAVTMILPFFTQNAEAANRNPSLEEISAKFDRIAKEKNVPAAILKAVAYEESEWRQWNSSGYVVSAGPNLGIMQVNSSGLNSATINKLKNDIDYNIAYGADLLKSKYEAVPQIGDGDPNKLENWYFALWAYNCWNTRNNPNNAAAAGRVAYQDRVIRTIASDYLNGLVKPVTITPVPASLIPAGTVPSAKVAWTTPQPVHYAQSVKVVAMEAIDGVNRIAGTDRIETAVKIAQEGWPHGSESVIIARSDQFPDALAGVALAKEENAPILLTASDELDARVTAELKRLKPLTVIILGGEGALGSGVESEIKKVVSWTEDIRRIAGQDRYDTAALIAESFPEAESIAIATGSDFPDALSLASAAAGQGCPLVLTAKDSLPEATKTLLQNKKLKTVYLAGGESAISSAVLEEIQQNADLNDDQIIRFAGANRYETSSMIAASFYPLASKIYIATGQNFPDALAGAALAANQNSPLLLLTEGKEPAKTVSFLKTLPISTTFEVFGGFEIVTNETLLSAKKYLGIMSI</sequence>
<dbReference type="Pfam" id="PF01464">
    <property type="entry name" value="SLT"/>
    <property type="match status" value="1"/>
</dbReference>
<name>F0T0A9_SYNGF</name>
<dbReference type="Gene3D" id="3.40.50.12090">
    <property type="match status" value="2"/>
</dbReference>
<protein>
    <submittedName>
        <fullName evidence="2">Lytic transglycosylase catalytic</fullName>
    </submittedName>
</protein>
<proteinExistence type="predicted"/>
<feature type="domain" description="Transglycosylase SLT" evidence="1">
    <location>
        <begin position="46"/>
        <end position="153"/>
    </location>
</feature>
<gene>
    <name evidence="2" type="ordered locus">Sgly_3012</name>
</gene>
<reference evidence="3" key="2">
    <citation type="submission" date="2011-02" db="EMBL/GenBank/DDBJ databases">
        <title>The complete genome of Syntrophobotulus glycolicus DSM 8271.</title>
        <authorList>
            <person name="Lucas S."/>
            <person name="Copeland A."/>
            <person name="Lapidus A."/>
            <person name="Bruce D."/>
            <person name="Goodwin L."/>
            <person name="Pitluck S."/>
            <person name="Kyrpides N."/>
            <person name="Mavromatis K."/>
            <person name="Pagani I."/>
            <person name="Ivanova N."/>
            <person name="Mikhailova N."/>
            <person name="Chertkov O."/>
            <person name="Held B."/>
            <person name="Detter J.C."/>
            <person name="Tapia R."/>
            <person name="Han C."/>
            <person name="Land M."/>
            <person name="Hauser L."/>
            <person name="Markowitz V."/>
            <person name="Cheng J.-F."/>
            <person name="Hugenholtz P."/>
            <person name="Woyke T."/>
            <person name="Wu D."/>
            <person name="Spring S."/>
            <person name="Schroeder M."/>
            <person name="Brambilla E."/>
            <person name="Klenk H.-P."/>
            <person name="Eisen J.A."/>
        </authorList>
    </citation>
    <scope>NUCLEOTIDE SEQUENCE [LARGE SCALE GENOMIC DNA]</scope>
    <source>
        <strain evidence="3">DSM 8271 / FlGlyR</strain>
    </source>
</reference>
<dbReference type="PANTHER" id="PTHR30032">
    <property type="entry name" value="N-ACETYLMURAMOYL-L-ALANINE AMIDASE-RELATED"/>
    <property type="match status" value="1"/>
</dbReference>
<evidence type="ECO:0000313" key="2">
    <source>
        <dbReference type="EMBL" id="ADY57281.1"/>
    </source>
</evidence>
<dbReference type="HOGENOM" id="CLU_019397_0_0_9"/>
<reference evidence="2 3" key="1">
    <citation type="journal article" date="2011" name="Stand. Genomic Sci.">
        <title>Complete genome sequence of Syntrophobotulus glycolicus type strain (FlGlyR).</title>
        <authorList>
            <person name="Han C."/>
            <person name="Mwirichia R."/>
            <person name="Chertkov O."/>
            <person name="Held B."/>
            <person name="Lapidus A."/>
            <person name="Nolan M."/>
            <person name="Lucas S."/>
            <person name="Hammon N."/>
            <person name="Deshpande S."/>
            <person name="Cheng J.F."/>
            <person name="Tapia R."/>
            <person name="Goodwin L."/>
            <person name="Pitluck S."/>
            <person name="Huntemann M."/>
            <person name="Liolios K."/>
            <person name="Ivanova N."/>
            <person name="Pagani I."/>
            <person name="Mavromatis K."/>
            <person name="Ovchinikova G."/>
            <person name="Pati A."/>
            <person name="Chen A."/>
            <person name="Palaniappan K."/>
            <person name="Land M."/>
            <person name="Hauser L."/>
            <person name="Brambilla E.M."/>
            <person name="Rohde M."/>
            <person name="Spring S."/>
            <person name="Sikorski J."/>
            <person name="Goker M."/>
            <person name="Woyke T."/>
            <person name="Bristow J."/>
            <person name="Eisen J.A."/>
            <person name="Markowitz V."/>
            <person name="Hugenholtz P."/>
            <person name="Kyrpides N.C."/>
            <person name="Klenk H.P."/>
            <person name="Detter J.C."/>
        </authorList>
    </citation>
    <scope>NUCLEOTIDE SEQUENCE [LARGE SCALE GENOMIC DNA]</scope>
    <source>
        <strain evidence="3">DSM 8271 / FlGlyR</strain>
    </source>
</reference>
<dbReference type="AlphaFoldDB" id="F0T0A9"/>
<organism evidence="2 3">
    <name type="scientific">Syntrophobotulus glycolicus (strain DSM 8271 / FlGlyR)</name>
    <dbReference type="NCBI Taxonomy" id="645991"/>
    <lineage>
        <taxon>Bacteria</taxon>
        <taxon>Bacillati</taxon>
        <taxon>Bacillota</taxon>
        <taxon>Clostridia</taxon>
        <taxon>Eubacteriales</taxon>
        <taxon>Desulfitobacteriaceae</taxon>
        <taxon>Syntrophobotulus</taxon>
    </lineage>
</organism>
<dbReference type="EMBL" id="CP002547">
    <property type="protein sequence ID" value="ADY57281.1"/>
    <property type="molecule type" value="Genomic_DNA"/>
</dbReference>
<dbReference type="Pfam" id="PF04122">
    <property type="entry name" value="CW_binding_2"/>
    <property type="match status" value="3"/>
</dbReference>
<dbReference type="Proteomes" id="UP000007488">
    <property type="component" value="Chromosome"/>
</dbReference>
<dbReference type="KEGG" id="sgy:Sgly_3012"/>
<dbReference type="OrthoDB" id="9813450at2"/>
<dbReference type="Gene3D" id="1.10.530.10">
    <property type="match status" value="1"/>
</dbReference>
<dbReference type="PANTHER" id="PTHR30032:SF8">
    <property type="entry name" value="GERMINATION-SPECIFIC N-ACETYLMURAMOYL-L-ALANINE AMIDASE"/>
    <property type="match status" value="1"/>
</dbReference>
<dbReference type="InterPro" id="IPR023346">
    <property type="entry name" value="Lysozyme-like_dom_sf"/>
</dbReference>
<dbReference type="InterPro" id="IPR051922">
    <property type="entry name" value="Bact_Sporulation_Assoc"/>
</dbReference>
<dbReference type="eggNOG" id="COG2247">
    <property type="taxonomic scope" value="Bacteria"/>
</dbReference>
<dbReference type="STRING" id="645991.Sgly_3012"/>
<dbReference type="RefSeq" id="WP_013626053.1">
    <property type="nucleotide sequence ID" value="NC_015172.1"/>
</dbReference>
<evidence type="ECO:0000259" key="1">
    <source>
        <dbReference type="Pfam" id="PF01464"/>
    </source>
</evidence>
<dbReference type="InterPro" id="IPR008258">
    <property type="entry name" value="Transglycosylase_SLT_dom_1"/>
</dbReference>
<evidence type="ECO:0000313" key="3">
    <source>
        <dbReference type="Proteomes" id="UP000007488"/>
    </source>
</evidence>
<dbReference type="eggNOG" id="COG0741">
    <property type="taxonomic scope" value="Bacteria"/>
</dbReference>
<keyword evidence="3" id="KW-1185">Reference proteome</keyword>